<comment type="caution">
    <text evidence="11">The sequence shown here is derived from an EMBL/GenBank/DDBJ whole genome shotgun (WGS) entry which is preliminary data.</text>
</comment>
<dbReference type="GO" id="GO:0005886">
    <property type="term" value="C:plasma membrane"/>
    <property type="evidence" value="ECO:0007669"/>
    <property type="project" value="UniProtKB-SubCell"/>
</dbReference>
<keyword evidence="8 9" id="KW-0012">Acyltransferase</keyword>
<keyword evidence="7 9" id="KW-0472">Membrane</keyword>
<dbReference type="PANTHER" id="PTHR38686:SF1">
    <property type="entry name" value="APOLIPOPROTEIN N-ACYLTRANSFERASE"/>
    <property type="match status" value="1"/>
</dbReference>
<dbReference type="EMBL" id="UAVP01000008">
    <property type="protein sequence ID" value="SQA75388.1"/>
    <property type="molecule type" value="Genomic_DNA"/>
</dbReference>
<evidence type="ECO:0000259" key="10">
    <source>
        <dbReference type="PROSITE" id="PS50263"/>
    </source>
</evidence>
<dbReference type="AlphaFoldDB" id="A0AAX2IC69"/>
<proteinExistence type="inferred from homology"/>
<keyword evidence="6 9" id="KW-1133">Transmembrane helix</keyword>
<dbReference type="InterPro" id="IPR036526">
    <property type="entry name" value="C-N_Hydrolase_sf"/>
</dbReference>
<dbReference type="Gene3D" id="3.60.110.10">
    <property type="entry name" value="Carbon-nitrogen hydrolase"/>
    <property type="match status" value="1"/>
</dbReference>
<feature type="transmembrane region" description="Helical" evidence="9">
    <location>
        <begin position="73"/>
        <end position="93"/>
    </location>
</feature>
<comment type="function">
    <text evidence="9">Catalyzes the phospholipid dependent N-acylation of the N-terminal cysteine of apolipoprotein, the last step in lipoprotein maturation.</text>
</comment>
<feature type="transmembrane region" description="Helical" evidence="9">
    <location>
        <begin position="130"/>
        <end position="148"/>
    </location>
</feature>
<feature type="domain" description="CN hydrolase" evidence="10">
    <location>
        <begin position="244"/>
        <end position="514"/>
    </location>
</feature>
<comment type="subcellular location">
    <subcellularLocation>
        <location evidence="1 9">Cell membrane</location>
        <topology evidence="1 9">Multi-pass membrane protein</topology>
    </subcellularLocation>
</comment>
<dbReference type="EC" id="2.3.1.269" evidence="9"/>
<keyword evidence="3 9" id="KW-1003">Cell membrane</keyword>
<dbReference type="PANTHER" id="PTHR38686">
    <property type="entry name" value="APOLIPOPROTEIN N-ACYLTRANSFERASE"/>
    <property type="match status" value="1"/>
</dbReference>
<feature type="transmembrane region" description="Helical" evidence="9">
    <location>
        <begin position="527"/>
        <end position="545"/>
    </location>
</feature>
<dbReference type="SUPFAM" id="SSF56317">
    <property type="entry name" value="Carbon-nitrogen hydrolase"/>
    <property type="match status" value="1"/>
</dbReference>
<dbReference type="Pfam" id="PF20154">
    <property type="entry name" value="LNT_N"/>
    <property type="match status" value="1"/>
</dbReference>
<evidence type="ECO:0000256" key="2">
    <source>
        <dbReference type="ARBA" id="ARBA00010065"/>
    </source>
</evidence>
<comment type="catalytic activity">
    <reaction evidence="9">
        <text>N-terminal S-1,2-diacyl-sn-glyceryl-L-cysteinyl-[lipoprotein] + a glycerophospholipid = N-acyl-S-1,2-diacyl-sn-glyceryl-L-cysteinyl-[lipoprotein] + a 2-acyl-sn-glycero-3-phospholipid + H(+)</text>
        <dbReference type="Rhea" id="RHEA:48228"/>
        <dbReference type="Rhea" id="RHEA-COMP:14681"/>
        <dbReference type="Rhea" id="RHEA-COMP:14684"/>
        <dbReference type="ChEBI" id="CHEBI:15378"/>
        <dbReference type="ChEBI" id="CHEBI:136912"/>
        <dbReference type="ChEBI" id="CHEBI:140656"/>
        <dbReference type="ChEBI" id="CHEBI:140657"/>
        <dbReference type="ChEBI" id="CHEBI:140660"/>
        <dbReference type="EC" id="2.3.1.269"/>
    </reaction>
</comment>
<dbReference type="InterPro" id="IPR003010">
    <property type="entry name" value="C-N_Hydrolase"/>
</dbReference>
<evidence type="ECO:0000256" key="8">
    <source>
        <dbReference type="ARBA" id="ARBA00023315"/>
    </source>
</evidence>
<dbReference type="CDD" id="cd07571">
    <property type="entry name" value="ALP_N-acyl_transferase"/>
    <property type="match status" value="1"/>
</dbReference>
<dbReference type="GO" id="GO:0042158">
    <property type="term" value="P:lipoprotein biosynthetic process"/>
    <property type="evidence" value="ECO:0007669"/>
    <property type="project" value="UniProtKB-UniRule"/>
</dbReference>
<evidence type="ECO:0000256" key="5">
    <source>
        <dbReference type="ARBA" id="ARBA00022692"/>
    </source>
</evidence>
<name>A0AAX2IC69_CAPSP</name>
<dbReference type="Pfam" id="PF00795">
    <property type="entry name" value="CN_hydrolase"/>
    <property type="match status" value="1"/>
</dbReference>
<gene>
    <name evidence="9 11" type="primary">lnt</name>
    <name evidence="11" type="ORF">NCTC11653_01291</name>
</gene>
<evidence type="ECO:0000313" key="12">
    <source>
        <dbReference type="Proteomes" id="UP000249902"/>
    </source>
</evidence>
<dbReference type="InterPro" id="IPR004563">
    <property type="entry name" value="Apolipo_AcylTrfase"/>
</dbReference>
<feature type="transmembrane region" description="Helical" evidence="9">
    <location>
        <begin position="25"/>
        <end position="52"/>
    </location>
</feature>
<comment type="pathway">
    <text evidence="9">Protein modification; lipoprotein biosynthesis (N-acyl transfer).</text>
</comment>
<accession>A0AAX2IC69</accession>
<dbReference type="GO" id="GO:0016410">
    <property type="term" value="F:N-acyltransferase activity"/>
    <property type="evidence" value="ECO:0007669"/>
    <property type="project" value="UniProtKB-UniRule"/>
</dbReference>
<evidence type="ECO:0000256" key="7">
    <source>
        <dbReference type="ARBA" id="ARBA00023136"/>
    </source>
</evidence>
<keyword evidence="5 9" id="KW-0812">Transmembrane</keyword>
<dbReference type="PROSITE" id="PS50263">
    <property type="entry name" value="CN_HYDROLASE"/>
    <property type="match status" value="1"/>
</dbReference>
<dbReference type="Proteomes" id="UP000249902">
    <property type="component" value="Unassembled WGS sequence"/>
</dbReference>
<feature type="transmembrane region" description="Helical" evidence="9">
    <location>
        <begin position="99"/>
        <end position="118"/>
    </location>
</feature>
<evidence type="ECO:0000256" key="6">
    <source>
        <dbReference type="ARBA" id="ARBA00022989"/>
    </source>
</evidence>
<evidence type="ECO:0000256" key="1">
    <source>
        <dbReference type="ARBA" id="ARBA00004651"/>
    </source>
</evidence>
<feature type="transmembrane region" description="Helical" evidence="9">
    <location>
        <begin position="181"/>
        <end position="198"/>
    </location>
</feature>
<protein>
    <recommendedName>
        <fullName evidence="9">Apolipoprotein N-acyltransferase</fullName>
        <shortName evidence="9">ALP N-acyltransferase</shortName>
        <ecNumber evidence="9">2.3.1.269</ecNumber>
    </recommendedName>
</protein>
<dbReference type="InterPro" id="IPR045378">
    <property type="entry name" value="LNT_N"/>
</dbReference>
<reference evidence="11 12" key="1">
    <citation type="submission" date="2018-06" db="EMBL/GenBank/DDBJ databases">
        <authorList>
            <consortium name="Pathogen Informatics"/>
            <person name="Doyle S."/>
        </authorList>
    </citation>
    <scope>NUCLEOTIDE SEQUENCE [LARGE SCALE GENOMIC DNA]</scope>
    <source>
        <strain evidence="11 12">NCTC11653</strain>
    </source>
</reference>
<sequence length="551" mass="63387">MFFCLFRNYLLFLARFFNIYMKKNILLALLSGALLASAWVTYGFTALIFIALIPLLLMEARIRRDYRHTKRKVFALSYLAFLTWNIPTTWWIWYSTQIGAVFAILANTLLMTLTFFLYHIVAKRMNRKVSLIFLVAIWLSFEKFHLTWDVSWPWLNLGNVFSEQITWIQWYEYTGTFGGTLWVWIVNIILFLAVENYLTTKNRKVLAQKVGVAMLFFAVPVVISYFQYINYSEAGKKTVDVIVLQPNIDPYAEKYSLSNQEVSNLLLQLVADKLDDKVNFVLTPETVFAENIKLNELPYAPEIDRLRTSVARYPKLNWVGGTAMIEFVRDEAHTTSQSNYLSTYGIWYNDYNSAFLLNRNPEIPLYHKSKLVVAVENFPYQNILKPILGETLINLGGTVALKTTQPDRTAFAGVDTEGKAAPIICYETIYGEFVTGYIKKGANFLAILTNDAWWCNTQGHKQLLSYTRLRAIETRRSVARSANTGISAFINGRGEVLKTLPYGTQGSLKGTIALNDEITFYVQMGDYIARIAYFLAFFVFLYAVLRKRETI</sequence>
<evidence type="ECO:0000313" key="11">
    <source>
        <dbReference type="EMBL" id="SQA75388.1"/>
    </source>
</evidence>
<comment type="similarity">
    <text evidence="2 9">Belongs to the CN hydrolase family. Apolipoprotein N-acyltransferase subfamily.</text>
</comment>
<evidence type="ECO:0000256" key="4">
    <source>
        <dbReference type="ARBA" id="ARBA00022679"/>
    </source>
</evidence>
<evidence type="ECO:0000256" key="3">
    <source>
        <dbReference type="ARBA" id="ARBA00022475"/>
    </source>
</evidence>
<keyword evidence="4 9" id="KW-0808">Transferase</keyword>
<dbReference type="HAMAP" id="MF_01148">
    <property type="entry name" value="Lnt"/>
    <property type="match status" value="1"/>
</dbReference>
<organism evidence="11 12">
    <name type="scientific">Capnocytophaga sputigena</name>
    <dbReference type="NCBI Taxonomy" id="1019"/>
    <lineage>
        <taxon>Bacteria</taxon>
        <taxon>Pseudomonadati</taxon>
        <taxon>Bacteroidota</taxon>
        <taxon>Flavobacteriia</taxon>
        <taxon>Flavobacteriales</taxon>
        <taxon>Flavobacteriaceae</taxon>
        <taxon>Capnocytophaga</taxon>
    </lineage>
</organism>
<dbReference type="NCBIfam" id="TIGR00546">
    <property type="entry name" value="lnt"/>
    <property type="match status" value="1"/>
</dbReference>
<feature type="transmembrane region" description="Helical" evidence="9">
    <location>
        <begin position="210"/>
        <end position="228"/>
    </location>
</feature>
<evidence type="ECO:0000256" key="9">
    <source>
        <dbReference type="HAMAP-Rule" id="MF_01148"/>
    </source>
</evidence>